<feature type="domain" description="N-acetyltransferase" evidence="3">
    <location>
        <begin position="3"/>
        <end position="155"/>
    </location>
</feature>
<dbReference type="InterPro" id="IPR000182">
    <property type="entry name" value="GNAT_dom"/>
</dbReference>
<dbReference type="Pfam" id="PF00583">
    <property type="entry name" value="Acetyltransf_1"/>
    <property type="match status" value="1"/>
</dbReference>
<name>A0A0C6P400_BORBO</name>
<reference evidence="4 5" key="1">
    <citation type="journal article" date="2012" name="BMC Genomics">
        <title>Comparative genomics of the classical Bordetella subspecies: the evolution and exchange of virulence-associated diversity amongst closely related pathogens.</title>
        <authorList>
            <person name="Park J."/>
            <person name="Zhang Y."/>
            <person name="Buboltz A.M."/>
            <person name="Zhang X."/>
            <person name="Schuster S.C."/>
            <person name="Ahuja U."/>
            <person name="Liu M."/>
            <person name="Miller J.F."/>
            <person name="Sebaihia M."/>
            <person name="Bentley S.D."/>
            <person name="Parkhill J."/>
            <person name="Harvill E.T."/>
        </authorList>
    </citation>
    <scope>NUCLEOTIDE SEQUENCE [LARGE SCALE GENOMIC DNA]</scope>
    <source>
        <strain evidence="4 5">253</strain>
    </source>
</reference>
<gene>
    <name evidence="4" type="ORF">BN112_2236</name>
</gene>
<keyword evidence="1 4" id="KW-0808">Transferase</keyword>
<dbReference type="SUPFAM" id="SSF55729">
    <property type="entry name" value="Acyl-CoA N-acyltransferases (Nat)"/>
    <property type="match status" value="1"/>
</dbReference>
<evidence type="ECO:0000313" key="4">
    <source>
        <dbReference type="EMBL" id="CCJ54153.1"/>
    </source>
</evidence>
<evidence type="ECO:0000313" key="5">
    <source>
        <dbReference type="Proteomes" id="UP000007564"/>
    </source>
</evidence>
<dbReference type="PANTHER" id="PTHR43877:SF2">
    <property type="entry name" value="AMINOALKYLPHOSPHONATE N-ACETYLTRANSFERASE-RELATED"/>
    <property type="match status" value="1"/>
</dbReference>
<keyword evidence="2" id="KW-0012">Acyltransferase</keyword>
<dbReference type="OrthoDB" id="9799601at2"/>
<dbReference type="Gene3D" id="3.40.630.30">
    <property type="match status" value="1"/>
</dbReference>
<evidence type="ECO:0000259" key="3">
    <source>
        <dbReference type="PROSITE" id="PS51186"/>
    </source>
</evidence>
<dbReference type="PANTHER" id="PTHR43877">
    <property type="entry name" value="AMINOALKYLPHOSPHONATE N-ACETYLTRANSFERASE-RELATED-RELATED"/>
    <property type="match status" value="1"/>
</dbReference>
<dbReference type="CDD" id="cd04301">
    <property type="entry name" value="NAT_SF"/>
    <property type="match status" value="1"/>
</dbReference>
<dbReference type="AlphaFoldDB" id="A0A0C6P400"/>
<dbReference type="GO" id="GO:0016747">
    <property type="term" value="F:acyltransferase activity, transferring groups other than amino-acyl groups"/>
    <property type="evidence" value="ECO:0007669"/>
    <property type="project" value="InterPro"/>
</dbReference>
<proteinExistence type="predicted"/>
<organism evidence="4 5">
    <name type="scientific">Bordetella bronchiseptica 253</name>
    <dbReference type="NCBI Taxonomy" id="568707"/>
    <lineage>
        <taxon>Bacteria</taxon>
        <taxon>Pseudomonadati</taxon>
        <taxon>Pseudomonadota</taxon>
        <taxon>Betaproteobacteria</taxon>
        <taxon>Burkholderiales</taxon>
        <taxon>Alcaligenaceae</taxon>
        <taxon>Bordetella</taxon>
    </lineage>
</organism>
<dbReference type="HOGENOM" id="CLU_926330_0_0_4"/>
<accession>A0A0C6P400</accession>
<dbReference type="RefSeq" id="WP_015064366.1">
    <property type="nucleotide sequence ID" value="NC_019382.1"/>
</dbReference>
<dbReference type="KEGG" id="bbh:BN112_2236"/>
<dbReference type="EMBL" id="HE965806">
    <property type="protein sequence ID" value="CCJ54153.1"/>
    <property type="molecule type" value="Genomic_DNA"/>
</dbReference>
<dbReference type="PROSITE" id="PS51186">
    <property type="entry name" value="GNAT"/>
    <property type="match status" value="1"/>
</dbReference>
<dbReference type="InterPro" id="IPR050832">
    <property type="entry name" value="Bact_Acetyltransf"/>
</dbReference>
<protein>
    <submittedName>
        <fullName evidence="4">Putative acetyltransferase</fullName>
    </submittedName>
</protein>
<evidence type="ECO:0000256" key="1">
    <source>
        <dbReference type="ARBA" id="ARBA00022679"/>
    </source>
</evidence>
<evidence type="ECO:0000256" key="2">
    <source>
        <dbReference type="ARBA" id="ARBA00023315"/>
    </source>
</evidence>
<dbReference type="InterPro" id="IPR016181">
    <property type="entry name" value="Acyl_CoA_acyltransferase"/>
</dbReference>
<sequence length="300" mass="32184">MSLVIRPARGEELARAAALVTRSINDLTERHGFGAIAAPRPPDFQAFCLRDDPRGVWLAEDDGEILGFALSWVCDRFWFLAELFVAPGGQGQGIGNELLGRTLGHADQAGASTKSLITFAFNTVSQGLYVRHGLLPRLPIHLCSAERASLAQRLPRPALHARPIQATPADLELLRELDMASLDVSRAKHHRYLLEEAPGMRGVFLDDGAEPVGYAYVAASGHVGPLAVMHAGALPDAFHAALALAAAGQARQITVFVPGASAALAPAVRLGMRFVLPMVLMSSQDSGDWSRYLPRNPGFM</sequence>
<dbReference type="Proteomes" id="UP000007564">
    <property type="component" value="Chromosome"/>
</dbReference>